<gene>
    <name evidence="1" type="ORF">HVS_02935</name>
</gene>
<keyword evidence="2" id="KW-1185">Reference proteome</keyword>
<protein>
    <submittedName>
        <fullName evidence="1">Uncharacterized protein</fullName>
    </submittedName>
</protein>
<dbReference type="KEGG" id="hsc:HVS_02935"/>
<name>A0A2K9DZH9_9FIRM</name>
<dbReference type="AlphaFoldDB" id="A0A2K9DZH9"/>
<reference evidence="1 2" key="1">
    <citation type="submission" date="2017-12" db="EMBL/GenBank/DDBJ databases">
        <title>Complete genome sequence of Herbivorax saccincola GGR1, a novel Cellulosome-producing hydrolytic bacterium in a thermophilic biogas plant, established by Illumina and Nanopore MinION sequencing.</title>
        <authorList>
            <person name="Pechtl A."/>
            <person name="Ruckert C."/>
            <person name="Koeck D.E."/>
            <person name="Maus I."/>
            <person name="Winkler A."/>
            <person name="Kalinowski J."/>
            <person name="Puhler A."/>
            <person name="Schwarz W.W."/>
            <person name="Zverlov V.V."/>
            <person name="Schluter A."/>
            <person name="Liebl W."/>
        </authorList>
    </citation>
    <scope>NUCLEOTIDE SEQUENCE [LARGE SCALE GENOMIC DNA]</scope>
    <source>
        <strain evidence="2">SR1</strain>
    </source>
</reference>
<proteinExistence type="predicted"/>
<dbReference type="RefSeq" id="WP_101299036.1">
    <property type="nucleotide sequence ID" value="NZ_CP025197.1"/>
</dbReference>
<dbReference type="Proteomes" id="UP000233534">
    <property type="component" value="Chromosome"/>
</dbReference>
<dbReference type="EMBL" id="CP025197">
    <property type="protein sequence ID" value="AUG56539.1"/>
    <property type="molecule type" value="Genomic_DNA"/>
</dbReference>
<evidence type="ECO:0000313" key="2">
    <source>
        <dbReference type="Proteomes" id="UP000233534"/>
    </source>
</evidence>
<organism evidence="1 2">
    <name type="scientific">Acetivibrio saccincola</name>
    <dbReference type="NCBI Taxonomy" id="1677857"/>
    <lineage>
        <taxon>Bacteria</taxon>
        <taxon>Bacillati</taxon>
        <taxon>Bacillota</taxon>
        <taxon>Clostridia</taxon>
        <taxon>Eubacteriales</taxon>
        <taxon>Oscillospiraceae</taxon>
        <taxon>Acetivibrio</taxon>
    </lineage>
</organism>
<sequence>MRRWLKEIKREEYIEYYIRFDYIIDEKEADKELDKELKMEEFKNAFLSYFLSKNISKDYLIDDDKNICISNISPENRELVSQIISNIFERENKENNIKGLIGESICTWLCETFDSKPILFQPVKRGNASEQGTDRWELRYNNESKIILRIWSAKCTENRPSTRAAEIRKNDFSSVEVIGILDQVTDLIQHSRGINLRLEDIKKIRLSALKPDSLLSFGVAMIIDWKLYEDMYGETRGRRLNIFTQPFADNAEKIVRMVPIGDLKEYVSTFDINLENELAGEYYV</sequence>
<evidence type="ECO:0000313" key="1">
    <source>
        <dbReference type="EMBL" id="AUG56539.1"/>
    </source>
</evidence>
<accession>A0A2K9DZH9</accession>